<dbReference type="SUPFAM" id="SSF50022">
    <property type="entry name" value="ISP domain"/>
    <property type="match status" value="1"/>
</dbReference>
<dbReference type="CDD" id="cd03469">
    <property type="entry name" value="Rieske_RO_Alpha_N"/>
    <property type="match status" value="1"/>
</dbReference>
<evidence type="ECO:0000259" key="7">
    <source>
        <dbReference type="PROSITE" id="PS51296"/>
    </source>
</evidence>
<feature type="transmembrane region" description="Helical" evidence="6">
    <location>
        <begin position="274"/>
        <end position="296"/>
    </location>
</feature>
<dbReference type="GO" id="GO:0016705">
    <property type="term" value="F:oxidoreductase activity, acting on paired donors, with incorporation or reduction of molecular oxygen"/>
    <property type="evidence" value="ECO:0007669"/>
    <property type="project" value="UniProtKB-ARBA"/>
</dbReference>
<evidence type="ECO:0000256" key="6">
    <source>
        <dbReference type="SAM" id="Phobius"/>
    </source>
</evidence>
<sequence length="341" mass="39784">MNYKTQKFISTCKLKIFNNPEVFIEGWYWVMPSNNLRIGEVKPVTILGKELTIYRGENKKVTIADAYCPHMGAHLSEGKIEGNTLRCFFHHWKFDAEGNCVSIPCLDKPLPVKLKIWPTAEKYGLIWIWTGKTPQQSIPFTPELEQKKYDIAFGPRIIVNCHPNVVMINAIDLQHFNTVHKLATEIIFKNQELNQNAILFNNTKYDGRASFYLKLIRPFYKGTIKYSICYWYGSTGIATISTSFFRLHLMFALRLLQEGKTEVQPLLLMNRRKGIISLIFSRAILWLTHIFGIHFIKGDTKIFQTIQFNFKTPLKIDRPIIQLIDHVERQKPLQWGTWEDI</sequence>
<proteinExistence type="predicted"/>
<gene>
    <name evidence="8" type="ORF">DA73_0400034615</name>
</gene>
<evidence type="ECO:0000256" key="2">
    <source>
        <dbReference type="ARBA" id="ARBA00022723"/>
    </source>
</evidence>
<keyword evidence="3" id="KW-0560">Oxidoreductase</keyword>
<dbReference type="InterPro" id="IPR017941">
    <property type="entry name" value="Rieske_2Fe-2S"/>
</dbReference>
<keyword evidence="8" id="KW-0223">Dioxygenase</keyword>
<organism evidence="8 9">
    <name type="scientific">Tolypothrix bouteillei VB521301</name>
    <dbReference type="NCBI Taxonomy" id="1479485"/>
    <lineage>
        <taxon>Bacteria</taxon>
        <taxon>Bacillati</taxon>
        <taxon>Cyanobacteriota</taxon>
        <taxon>Cyanophyceae</taxon>
        <taxon>Nostocales</taxon>
        <taxon>Tolypothrichaceae</taxon>
        <taxon>Tolypothrix</taxon>
    </lineage>
</organism>
<dbReference type="GO" id="GO:0051537">
    <property type="term" value="F:2 iron, 2 sulfur cluster binding"/>
    <property type="evidence" value="ECO:0007669"/>
    <property type="project" value="UniProtKB-KW"/>
</dbReference>
<dbReference type="SUPFAM" id="SSF55961">
    <property type="entry name" value="Bet v1-like"/>
    <property type="match status" value="1"/>
</dbReference>
<keyword evidence="4" id="KW-0408">Iron</keyword>
<dbReference type="PANTHER" id="PTHR21266">
    <property type="entry name" value="IRON-SULFUR DOMAIN CONTAINING PROTEIN"/>
    <property type="match status" value="1"/>
</dbReference>
<accession>A0A8S9TC97</accession>
<keyword evidence="1" id="KW-0001">2Fe-2S</keyword>
<feature type="domain" description="Rieske" evidence="7">
    <location>
        <begin position="27"/>
        <end position="128"/>
    </location>
</feature>
<dbReference type="GO" id="GO:0051213">
    <property type="term" value="F:dioxygenase activity"/>
    <property type="evidence" value="ECO:0007669"/>
    <property type="project" value="UniProtKB-KW"/>
</dbReference>
<reference evidence="8" key="2">
    <citation type="submission" date="2019-11" db="EMBL/GenBank/DDBJ databases">
        <title>Improved Assembly of Tolypothrix boutellei genome.</title>
        <authorList>
            <person name="Sarangi A.N."/>
            <person name="Mukherjee M."/>
            <person name="Ghosh S."/>
            <person name="Singh D."/>
            <person name="Das A."/>
            <person name="Kant S."/>
            <person name="Prusty A."/>
            <person name="Tripathy S."/>
        </authorList>
    </citation>
    <scope>NUCLEOTIDE SEQUENCE</scope>
    <source>
        <strain evidence="8">VB521301</strain>
    </source>
</reference>
<dbReference type="GO" id="GO:0046872">
    <property type="term" value="F:metal ion binding"/>
    <property type="evidence" value="ECO:0007669"/>
    <property type="project" value="UniProtKB-KW"/>
</dbReference>
<keyword evidence="5" id="KW-0411">Iron-sulfur</keyword>
<dbReference type="InterPro" id="IPR036922">
    <property type="entry name" value="Rieske_2Fe-2S_sf"/>
</dbReference>
<evidence type="ECO:0000313" key="9">
    <source>
        <dbReference type="Proteomes" id="UP000029738"/>
    </source>
</evidence>
<keyword evidence="2" id="KW-0479">Metal-binding</keyword>
<name>A0A8S9TC97_9CYAN</name>
<keyword evidence="6" id="KW-0812">Transmembrane</keyword>
<feature type="transmembrane region" description="Helical" evidence="6">
    <location>
        <begin position="230"/>
        <end position="253"/>
    </location>
</feature>
<reference evidence="8" key="1">
    <citation type="journal article" date="2015" name="Genome Announc.">
        <title>Draft Genome Sequence of Tolypothrix boutellei Strain VB521301.</title>
        <authorList>
            <person name="Chandrababunaidu M.M."/>
            <person name="Singh D."/>
            <person name="Sen D."/>
            <person name="Bhan S."/>
            <person name="Das S."/>
            <person name="Gupta A."/>
            <person name="Adhikary S.P."/>
            <person name="Tripathy S."/>
        </authorList>
    </citation>
    <scope>NUCLEOTIDE SEQUENCE</scope>
    <source>
        <strain evidence="8">VB521301</strain>
    </source>
</reference>
<dbReference type="AlphaFoldDB" id="A0A8S9TC97"/>
<keyword evidence="6" id="KW-0472">Membrane</keyword>
<protein>
    <submittedName>
        <fullName evidence="8">Aromatic ring-hydroxylating dioxygenase subunit alpha</fullName>
    </submittedName>
</protein>
<dbReference type="GO" id="GO:0004497">
    <property type="term" value="F:monooxygenase activity"/>
    <property type="evidence" value="ECO:0007669"/>
    <property type="project" value="UniProtKB-ARBA"/>
</dbReference>
<evidence type="ECO:0000256" key="1">
    <source>
        <dbReference type="ARBA" id="ARBA00022714"/>
    </source>
</evidence>
<evidence type="ECO:0000256" key="4">
    <source>
        <dbReference type="ARBA" id="ARBA00023004"/>
    </source>
</evidence>
<comment type="caution">
    <text evidence="8">The sequence shown here is derived from an EMBL/GenBank/DDBJ whole genome shotgun (WGS) entry which is preliminary data.</text>
</comment>
<evidence type="ECO:0000313" key="8">
    <source>
        <dbReference type="EMBL" id="KAF3890025.1"/>
    </source>
</evidence>
<dbReference type="Proteomes" id="UP000029738">
    <property type="component" value="Unassembled WGS sequence"/>
</dbReference>
<dbReference type="EMBL" id="JHEG04000001">
    <property type="protein sequence ID" value="KAF3890025.1"/>
    <property type="molecule type" value="Genomic_DNA"/>
</dbReference>
<dbReference type="PANTHER" id="PTHR21266:SF60">
    <property type="entry name" value="3-KETOSTEROID-9-ALPHA-MONOOXYGENASE, OXYGENASE COMPONENT"/>
    <property type="match status" value="1"/>
</dbReference>
<evidence type="ECO:0000256" key="3">
    <source>
        <dbReference type="ARBA" id="ARBA00023002"/>
    </source>
</evidence>
<keyword evidence="6" id="KW-1133">Transmembrane helix</keyword>
<dbReference type="PROSITE" id="PS51296">
    <property type="entry name" value="RIESKE"/>
    <property type="match status" value="1"/>
</dbReference>
<dbReference type="Pfam" id="PF00355">
    <property type="entry name" value="Rieske"/>
    <property type="match status" value="1"/>
</dbReference>
<evidence type="ECO:0000256" key="5">
    <source>
        <dbReference type="ARBA" id="ARBA00023014"/>
    </source>
</evidence>
<dbReference type="RefSeq" id="WP_167844815.1">
    <property type="nucleotide sequence ID" value="NZ_JHEG04000001.1"/>
</dbReference>
<dbReference type="Gene3D" id="2.102.10.10">
    <property type="entry name" value="Rieske [2Fe-2S] iron-sulphur domain"/>
    <property type="match status" value="1"/>
</dbReference>
<keyword evidence="9" id="KW-1185">Reference proteome</keyword>
<dbReference type="InterPro" id="IPR050584">
    <property type="entry name" value="Cholesterol_7-desaturase"/>
</dbReference>